<dbReference type="PANTHER" id="PTHR11699">
    <property type="entry name" value="ALDEHYDE DEHYDROGENASE-RELATED"/>
    <property type="match status" value="1"/>
</dbReference>
<dbReference type="SUPFAM" id="SSF53720">
    <property type="entry name" value="ALDH-like"/>
    <property type="match status" value="1"/>
</dbReference>
<dbReference type="CDD" id="cd07097">
    <property type="entry name" value="ALDH_KGSADH-YcbD"/>
    <property type="match status" value="1"/>
</dbReference>
<protein>
    <submittedName>
        <fullName evidence="6">Aldehyde dehydrogenase family protein</fullName>
    </submittedName>
</protein>
<sequence>MDTAKAAHRNLIGGEWCDAADVTQNVNPSDTREIVGLYARGGAADAQHAVEAARAAFPAWSGSSPQLRHDILARAAHELQSRREELGRLLSSEEGKTLPEGIGEVARAASVLSFMAGEALRIRGDRLPGLQPGSDTEVTREPLGVVGVISPWNFPIAIPAWKIAPALAYGNTVVFKPADLVPASAWALVDILHRAGLPDGVLNLVMGPGSQIGSVLCSHPEVDAISFTGSVPTGRRIAADCVAGPSMKRMQLEMGGKNPLVILDDADLDVAVECAVQGAFFSTGQRCTASSRFIVTEGIHDRFVQGVARRLETLRIGHALRADSHIGPVVDRKQLDVDLSYIDIGRKEGARLVWGGERLERDTPGFYLQPALFSEVDPSMRIAREEIFGPVASVTRARDFEEALHLANDTEFGLAAGICTTSLRHASQFKRQAQAGIVKVNQATSGLDYHLPFGGRKASSYGPREQGQYAVDFYTVIKTAYTSA</sequence>
<dbReference type="Pfam" id="PF00171">
    <property type="entry name" value="Aldedh"/>
    <property type="match status" value="1"/>
</dbReference>
<feature type="active site" evidence="3">
    <location>
        <position position="253"/>
    </location>
</feature>
<evidence type="ECO:0000313" key="6">
    <source>
        <dbReference type="EMBL" id="PND32074.1"/>
    </source>
</evidence>
<gene>
    <name evidence="6" type="ORF">C1I89_19800</name>
</gene>
<dbReference type="InterPro" id="IPR016162">
    <property type="entry name" value="Ald_DH_N"/>
</dbReference>
<dbReference type="PROSITE" id="PS00070">
    <property type="entry name" value="ALDEHYDE_DEHYDR_CYS"/>
    <property type="match status" value="1"/>
</dbReference>
<evidence type="ECO:0000256" key="4">
    <source>
        <dbReference type="RuleBase" id="RU003345"/>
    </source>
</evidence>
<evidence type="ECO:0000259" key="5">
    <source>
        <dbReference type="Pfam" id="PF00171"/>
    </source>
</evidence>
<feature type="domain" description="Aldehyde dehydrogenase" evidence="5">
    <location>
        <begin position="22"/>
        <end position="479"/>
    </location>
</feature>
<dbReference type="AlphaFoldDB" id="A0A2N8KF39"/>
<dbReference type="PROSITE" id="PS00687">
    <property type="entry name" value="ALDEHYDE_DEHYDR_GLU"/>
    <property type="match status" value="1"/>
</dbReference>
<evidence type="ECO:0000313" key="7">
    <source>
        <dbReference type="Proteomes" id="UP000235994"/>
    </source>
</evidence>
<organism evidence="6 7">
    <name type="scientific">Achromobacter pulmonis</name>
    <dbReference type="NCBI Taxonomy" id="1389932"/>
    <lineage>
        <taxon>Bacteria</taxon>
        <taxon>Pseudomonadati</taxon>
        <taxon>Pseudomonadota</taxon>
        <taxon>Betaproteobacteria</taxon>
        <taxon>Burkholderiales</taxon>
        <taxon>Alcaligenaceae</taxon>
        <taxon>Achromobacter</taxon>
    </lineage>
</organism>
<dbReference type="Gene3D" id="3.40.605.10">
    <property type="entry name" value="Aldehyde Dehydrogenase, Chain A, domain 1"/>
    <property type="match status" value="1"/>
</dbReference>
<comment type="similarity">
    <text evidence="1 4">Belongs to the aldehyde dehydrogenase family.</text>
</comment>
<dbReference type="RefSeq" id="WP_102774283.1">
    <property type="nucleotide sequence ID" value="NZ_POQS01000005.1"/>
</dbReference>
<dbReference type="InterPro" id="IPR016161">
    <property type="entry name" value="Ald_DH/histidinol_DH"/>
</dbReference>
<dbReference type="Gene3D" id="3.40.309.10">
    <property type="entry name" value="Aldehyde Dehydrogenase, Chain A, domain 2"/>
    <property type="match status" value="1"/>
</dbReference>
<reference evidence="6 7" key="1">
    <citation type="submission" date="2018-01" db="EMBL/GenBank/DDBJ databases">
        <title>The draft genome of an aniline degradation strain ANB-1.</title>
        <authorList>
            <person name="Zhang L."/>
            <person name="Jiang J."/>
        </authorList>
    </citation>
    <scope>NUCLEOTIDE SEQUENCE [LARGE SCALE GENOMIC DNA]</scope>
    <source>
        <strain evidence="6 7">ANB-1</strain>
    </source>
</reference>
<evidence type="ECO:0000256" key="1">
    <source>
        <dbReference type="ARBA" id="ARBA00009986"/>
    </source>
</evidence>
<dbReference type="InterPro" id="IPR029510">
    <property type="entry name" value="Ald_DH_CS_GLU"/>
</dbReference>
<dbReference type="FunFam" id="3.40.309.10:FF:000012">
    <property type="entry name" value="Betaine aldehyde dehydrogenase"/>
    <property type="match status" value="1"/>
</dbReference>
<dbReference type="FunFam" id="3.40.605.10:FF:000007">
    <property type="entry name" value="NAD/NADP-dependent betaine aldehyde dehydrogenase"/>
    <property type="match status" value="1"/>
</dbReference>
<evidence type="ECO:0000256" key="2">
    <source>
        <dbReference type="ARBA" id="ARBA00023002"/>
    </source>
</evidence>
<dbReference type="EMBL" id="POQS01000005">
    <property type="protein sequence ID" value="PND32074.1"/>
    <property type="molecule type" value="Genomic_DNA"/>
</dbReference>
<comment type="caution">
    <text evidence="6">The sequence shown here is derived from an EMBL/GenBank/DDBJ whole genome shotgun (WGS) entry which is preliminary data.</text>
</comment>
<keyword evidence="7" id="KW-1185">Reference proteome</keyword>
<proteinExistence type="inferred from homology"/>
<accession>A0A2N8KF39</accession>
<dbReference type="InterPro" id="IPR016160">
    <property type="entry name" value="Ald_DH_CS_CYS"/>
</dbReference>
<name>A0A2N8KF39_9BURK</name>
<dbReference type="InterPro" id="IPR016163">
    <property type="entry name" value="Ald_DH_C"/>
</dbReference>
<keyword evidence="2 4" id="KW-0560">Oxidoreductase</keyword>
<dbReference type="GO" id="GO:0016620">
    <property type="term" value="F:oxidoreductase activity, acting on the aldehyde or oxo group of donors, NAD or NADP as acceptor"/>
    <property type="evidence" value="ECO:0007669"/>
    <property type="project" value="InterPro"/>
</dbReference>
<evidence type="ECO:0000256" key="3">
    <source>
        <dbReference type="PROSITE-ProRule" id="PRU10007"/>
    </source>
</evidence>
<dbReference type="InterPro" id="IPR015590">
    <property type="entry name" value="Aldehyde_DH_dom"/>
</dbReference>
<dbReference type="Proteomes" id="UP000235994">
    <property type="component" value="Unassembled WGS sequence"/>
</dbReference>